<keyword evidence="2" id="KW-1185">Reference proteome</keyword>
<dbReference type="GO" id="GO:0018578">
    <property type="term" value="F:protocatechuate 3,4-dioxygenase activity"/>
    <property type="evidence" value="ECO:0007669"/>
    <property type="project" value="UniProtKB-EC"/>
</dbReference>
<evidence type="ECO:0000313" key="2">
    <source>
        <dbReference type="Proteomes" id="UP000425178"/>
    </source>
</evidence>
<protein>
    <submittedName>
        <fullName evidence="1">Protocatechuate 3,4-dioxygenase alpha chain</fullName>
        <ecNumber evidence="1">1.13.11.3</ecNumber>
    </submittedName>
</protein>
<name>A0A6B8VS36_9CORY</name>
<accession>A0A6B8VS36</accession>
<reference evidence="1 2" key="1">
    <citation type="journal article" date="2021" name="Int. J. Syst. Evol. Microbiol.">
        <title>Classification of three corynebacterial strains isolated from a small paddock in North Rhine-Westphalia: proposal of &lt;i&gt;Corynebacterium kalinowskii&lt;/i&gt; sp. nov., &lt;i&gt;Corynebacterium comes&lt;/i&gt; sp. nov. and &lt;i&gt;Corynebacterium occultum&lt;/i&gt; sp. nov.</title>
        <authorList>
            <person name="Schaffert L."/>
            <person name="Ruwe M."/>
            <person name="Milse J."/>
            <person name="Hanuschka K."/>
            <person name="Ortseifen V."/>
            <person name="Droste J."/>
            <person name="Brandt D."/>
            <person name="Schl L."/>
            <person name="Kutter Y."/>
            <person name="Vinke S."/>
            <person name="Vieh P."/>
            <person name="Jacob L."/>
            <person name="L N.C."/>
            <person name="Schulte-Berndt E."/>
            <person name="Hain C."/>
            <person name="Linder M."/>
            <person name="Schmidt P."/>
            <person name="Wollenschl L."/>
            <person name="Luttermann T."/>
            <person name="Thieme E."/>
            <person name="Hassa J."/>
            <person name="Haak M."/>
            <person name="Wittchen M."/>
            <person name="Mentz A."/>
            <person name="Persicke M."/>
            <person name="Busche T."/>
            <person name="R C."/>
        </authorList>
    </citation>
    <scope>NUCLEOTIDE SEQUENCE [LARGE SCALE GENOMIC DNA]</scope>
    <source>
        <strain evidence="1 2">2019</strain>
    </source>
</reference>
<dbReference type="KEGG" id="ccoe:CETAM_13270"/>
<organism evidence="1 2">
    <name type="scientific">Corynebacterium comes</name>
    <dbReference type="NCBI Taxonomy" id="2675218"/>
    <lineage>
        <taxon>Bacteria</taxon>
        <taxon>Bacillati</taxon>
        <taxon>Actinomycetota</taxon>
        <taxon>Actinomycetes</taxon>
        <taxon>Mycobacteriales</taxon>
        <taxon>Corynebacteriaceae</taxon>
        <taxon>Corynebacterium</taxon>
    </lineage>
</organism>
<evidence type="ECO:0000313" key="1">
    <source>
        <dbReference type="EMBL" id="QGU05879.1"/>
    </source>
</evidence>
<dbReference type="PANTHER" id="PTHR33711:SF9">
    <property type="entry name" value="PROTOCATECHUATE 3,4-DIOXYGENASE ALPHA CHAIN"/>
    <property type="match status" value="1"/>
</dbReference>
<dbReference type="InterPro" id="IPR050770">
    <property type="entry name" value="Intradiol_RC_Dioxygenase"/>
</dbReference>
<dbReference type="GO" id="GO:0005506">
    <property type="term" value="F:iron ion binding"/>
    <property type="evidence" value="ECO:0007669"/>
    <property type="project" value="InterPro"/>
</dbReference>
<dbReference type="RefSeq" id="WP_156229271.1">
    <property type="nucleotide sequence ID" value="NZ_CP046453.1"/>
</dbReference>
<dbReference type="PANTHER" id="PTHR33711">
    <property type="entry name" value="DIOXYGENASE, PUTATIVE (AFU_ORTHOLOGUE AFUA_2G02910)-RELATED"/>
    <property type="match status" value="1"/>
</dbReference>
<dbReference type="Gene3D" id="2.60.130.10">
    <property type="entry name" value="Aromatic compound dioxygenase"/>
    <property type="match status" value="1"/>
</dbReference>
<gene>
    <name evidence="1" type="primary">pcaG2</name>
    <name evidence="1" type="ORF">CETAM_13270</name>
</gene>
<dbReference type="EC" id="1.13.11.3" evidence="1"/>
<proteinExistence type="predicted"/>
<keyword evidence="1" id="KW-0560">Oxidoreductase</keyword>
<dbReference type="InterPro" id="IPR015889">
    <property type="entry name" value="Intradiol_dOase_core"/>
</dbReference>
<dbReference type="SUPFAM" id="SSF49482">
    <property type="entry name" value="Aromatic compound dioxygenase"/>
    <property type="match status" value="1"/>
</dbReference>
<sequence>MIITPAQTCGPLFGFAMTPSEVVSSAREDEPDAVVIEGKIFDGNGQDLGYGAFVELWSAEQSARVRTLDGKFRTVMRRPRQMEVGGAEKLAPHFDIRIVMRGLAMPLVTKMYFPDQLAANDRDPLLNLLPEEERNRIIAQPGGDEKHFHFDIHLQGPRETFFFTADF</sequence>
<dbReference type="AlphaFoldDB" id="A0A6B8VS36"/>
<dbReference type="EMBL" id="CP046453">
    <property type="protein sequence ID" value="QGU05879.1"/>
    <property type="molecule type" value="Genomic_DNA"/>
</dbReference>
<dbReference type="Proteomes" id="UP000425178">
    <property type="component" value="Chromosome"/>
</dbReference>